<gene>
    <name evidence="6" type="ORF">AVDCRST_MAG89-3447</name>
</gene>
<dbReference type="FunFam" id="2.30.38.10:FF:000001">
    <property type="entry name" value="Non-ribosomal peptide synthetase PvdI"/>
    <property type="match status" value="1"/>
</dbReference>
<dbReference type="GO" id="GO:0043041">
    <property type="term" value="P:amino acid activation for nonribosomal peptide biosynthetic process"/>
    <property type="evidence" value="ECO:0007669"/>
    <property type="project" value="TreeGrafter"/>
</dbReference>
<dbReference type="Gene3D" id="3.40.50.980">
    <property type="match status" value="2"/>
</dbReference>
<dbReference type="PANTHER" id="PTHR45527:SF1">
    <property type="entry name" value="FATTY ACID SYNTHASE"/>
    <property type="match status" value="1"/>
</dbReference>
<evidence type="ECO:0000259" key="5">
    <source>
        <dbReference type="PROSITE" id="PS50075"/>
    </source>
</evidence>
<dbReference type="FunFam" id="3.40.50.980:FF:000001">
    <property type="entry name" value="Non-ribosomal peptide synthetase"/>
    <property type="match status" value="1"/>
</dbReference>
<dbReference type="Gene3D" id="2.30.38.10">
    <property type="entry name" value="Luciferase, Domain 3"/>
    <property type="match status" value="1"/>
</dbReference>
<evidence type="ECO:0000256" key="2">
    <source>
        <dbReference type="ARBA" id="ARBA00006432"/>
    </source>
</evidence>
<dbReference type="InterPro" id="IPR020845">
    <property type="entry name" value="AMP-binding_CS"/>
</dbReference>
<feature type="non-terminal residue" evidence="6">
    <location>
        <position position="1"/>
    </location>
</feature>
<protein>
    <recommendedName>
        <fullName evidence="5">Carrier domain-containing protein</fullName>
    </recommendedName>
</protein>
<dbReference type="Gene3D" id="3.30.559.10">
    <property type="entry name" value="Chloramphenicol acetyltransferase-like domain"/>
    <property type="match status" value="2"/>
</dbReference>
<dbReference type="PROSITE" id="PS00455">
    <property type="entry name" value="AMP_BINDING"/>
    <property type="match status" value="1"/>
</dbReference>
<sequence length="836" mass="88771">WSAVPRDQPLFETVLAFQNFPSERAGRQAGGLQVRDVKVSESPGLPLTVSVGLGAESFLKVMYDRTRVTDETAARLPAHFTAALDAIAAGAERRVGELDVLPADERERVVHDFNRTASEYPRGASIHALFEAQAAATPDAVALSFGAERVTYAQLDARANRVARRLRGMGVQAETRVAVCAERSPELVAALLGVLKAGGAYVPLDPSYPADRLAFMLSDCDVPVLAAHSALAEALPPHRAAVLRLDADAAEIEAESAEPLALDGDAGDAAYVMYTSGSTGRPKGIVVPHRAVVRLVRGANFARMGADEAWLQLAPISFDASTLEIWAPLLNGGRLVVFPAEQPTLDGLEQTVREGGVTSLWLTAGLFNTVVDGRVGALAGVRQLLVGGDVLSVDHVRRVQQAHPGLRVVNGYGPTENTTFTCCHAVRGVDLEAAAIPIGGPVANSTAYVLDAALRPTPHGVPGELYTGGDGVARGYLNQPALTAERFIPDPFSATPGARMYATGDHVRRGDDGALEFLGRIDRQVKVRGFRIEPGEVEAALRAQPGVRDAVVAPRGQGAQKRLLAWVAADSGVDEDALLAALQAELPAYMVPSAVVVMPELPLNPNGKVDRHALPDPGGRAADAHVAPRTALEEEIAALFGEVLSVSGVGATDSFFALGGHSLLAMRLASRVREKLGVELPLRALFEHPTVEEMARAVEDERRGEVPALPPLVPVERTGALPLSFAQERLWLVDQMEGAGALYNVAMARRLAGALDVEALRGALAGIVRRHEALRTVFREVEGSLQQVIVPFAGFEVPLENLSGLDEAERRAMEDAALPFDLAAGPLMRARLLRLG</sequence>
<dbReference type="PANTHER" id="PTHR45527">
    <property type="entry name" value="NONRIBOSOMAL PEPTIDE SYNTHETASE"/>
    <property type="match status" value="1"/>
</dbReference>
<dbReference type="GO" id="GO:0044550">
    <property type="term" value="P:secondary metabolite biosynthetic process"/>
    <property type="evidence" value="ECO:0007669"/>
    <property type="project" value="UniProtKB-ARBA"/>
</dbReference>
<dbReference type="GO" id="GO:0031177">
    <property type="term" value="F:phosphopantetheine binding"/>
    <property type="evidence" value="ECO:0007669"/>
    <property type="project" value="InterPro"/>
</dbReference>
<dbReference type="CDD" id="cd12117">
    <property type="entry name" value="A_NRPS_Srf_like"/>
    <property type="match status" value="1"/>
</dbReference>
<dbReference type="InterPro" id="IPR020806">
    <property type="entry name" value="PKS_PP-bd"/>
</dbReference>
<dbReference type="InterPro" id="IPR006162">
    <property type="entry name" value="Ppantetheine_attach_site"/>
</dbReference>
<evidence type="ECO:0000256" key="4">
    <source>
        <dbReference type="ARBA" id="ARBA00022553"/>
    </source>
</evidence>
<feature type="non-terminal residue" evidence="6">
    <location>
        <position position="836"/>
    </location>
</feature>
<dbReference type="InterPro" id="IPR001242">
    <property type="entry name" value="Condensation_dom"/>
</dbReference>
<keyword evidence="4" id="KW-0597">Phosphoprotein</keyword>
<dbReference type="SUPFAM" id="SSF47336">
    <property type="entry name" value="ACP-like"/>
    <property type="match status" value="1"/>
</dbReference>
<proteinExistence type="inferred from homology"/>
<dbReference type="GO" id="GO:0003824">
    <property type="term" value="F:catalytic activity"/>
    <property type="evidence" value="ECO:0007669"/>
    <property type="project" value="InterPro"/>
</dbReference>
<dbReference type="PROSITE" id="PS00012">
    <property type="entry name" value="PHOSPHOPANTETHEINE"/>
    <property type="match status" value="1"/>
</dbReference>
<dbReference type="AlphaFoldDB" id="A0A6J4MFC7"/>
<feature type="domain" description="Carrier" evidence="5">
    <location>
        <begin position="627"/>
        <end position="702"/>
    </location>
</feature>
<dbReference type="FunFam" id="1.10.1200.10:FF:000005">
    <property type="entry name" value="Nonribosomal peptide synthetase 1"/>
    <property type="match status" value="1"/>
</dbReference>
<dbReference type="PROSITE" id="PS50075">
    <property type="entry name" value="CARRIER"/>
    <property type="match status" value="1"/>
</dbReference>
<evidence type="ECO:0000256" key="3">
    <source>
        <dbReference type="ARBA" id="ARBA00022450"/>
    </source>
</evidence>
<dbReference type="Pfam" id="PF13193">
    <property type="entry name" value="AMP-binding_C"/>
    <property type="match status" value="1"/>
</dbReference>
<dbReference type="Gene3D" id="3.30.300.30">
    <property type="match status" value="1"/>
</dbReference>
<organism evidence="6">
    <name type="scientific">uncultured Gemmatimonadota bacterium</name>
    <dbReference type="NCBI Taxonomy" id="203437"/>
    <lineage>
        <taxon>Bacteria</taxon>
        <taxon>Pseudomonadati</taxon>
        <taxon>Gemmatimonadota</taxon>
        <taxon>environmental samples</taxon>
    </lineage>
</organism>
<dbReference type="InterPro" id="IPR010071">
    <property type="entry name" value="AA_adenyl_dom"/>
</dbReference>
<evidence type="ECO:0000256" key="1">
    <source>
        <dbReference type="ARBA" id="ARBA00001957"/>
    </source>
</evidence>
<evidence type="ECO:0000313" key="6">
    <source>
        <dbReference type="EMBL" id="CAA9356135.1"/>
    </source>
</evidence>
<accession>A0A6J4MFC7</accession>
<dbReference type="InterPro" id="IPR025110">
    <property type="entry name" value="AMP-bd_C"/>
</dbReference>
<name>A0A6J4MFC7_9BACT</name>
<dbReference type="SMART" id="SM00823">
    <property type="entry name" value="PKS_PP"/>
    <property type="match status" value="1"/>
</dbReference>
<keyword evidence="3" id="KW-0596">Phosphopantetheine</keyword>
<dbReference type="Pfam" id="PF00550">
    <property type="entry name" value="PP-binding"/>
    <property type="match status" value="1"/>
</dbReference>
<dbReference type="Gene3D" id="3.30.559.30">
    <property type="entry name" value="Nonribosomal peptide synthetase, condensation domain"/>
    <property type="match status" value="1"/>
</dbReference>
<dbReference type="InterPro" id="IPR009081">
    <property type="entry name" value="PP-bd_ACP"/>
</dbReference>
<reference evidence="6" key="1">
    <citation type="submission" date="2020-02" db="EMBL/GenBank/DDBJ databases">
        <authorList>
            <person name="Meier V. D."/>
        </authorList>
    </citation>
    <scope>NUCLEOTIDE SEQUENCE</scope>
    <source>
        <strain evidence="6">AVDCRST_MAG89</strain>
    </source>
</reference>
<dbReference type="InterPro" id="IPR023213">
    <property type="entry name" value="CAT-like_dom_sf"/>
</dbReference>
<dbReference type="FunFam" id="3.30.300.30:FF:000010">
    <property type="entry name" value="Enterobactin synthetase component F"/>
    <property type="match status" value="1"/>
</dbReference>
<comment type="similarity">
    <text evidence="2">Belongs to the ATP-dependent AMP-binding enzyme family.</text>
</comment>
<dbReference type="SUPFAM" id="SSF56801">
    <property type="entry name" value="Acetyl-CoA synthetase-like"/>
    <property type="match status" value="1"/>
</dbReference>
<comment type="cofactor">
    <cofactor evidence="1">
        <name>pantetheine 4'-phosphate</name>
        <dbReference type="ChEBI" id="CHEBI:47942"/>
    </cofactor>
</comment>
<dbReference type="GO" id="GO:0005829">
    <property type="term" value="C:cytosol"/>
    <property type="evidence" value="ECO:0007669"/>
    <property type="project" value="TreeGrafter"/>
</dbReference>
<dbReference type="Pfam" id="PF00501">
    <property type="entry name" value="AMP-binding"/>
    <property type="match status" value="1"/>
</dbReference>
<dbReference type="FunFam" id="3.40.50.12780:FF:000012">
    <property type="entry name" value="Non-ribosomal peptide synthetase"/>
    <property type="match status" value="1"/>
</dbReference>
<dbReference type="InterPro" id="IPR000873">
    <property type="entry name" value="AMP-dep_synth/lig_dom"/>
</dbReference>
<dbReference type="InterPro" id="IPR045851">
    <property type="entry name" value="AMP-bd_C_sf"/>
</dbReference>
<dbReference type="Pfam" id="PF00668">
    <property type="entry name" value="Condensation"/>
    <property type="match status" value="1"/>
</dbReference>
<dbReference type="EMBL" id="CADCTV010000720">
    <property type="protein sequence ID" value="CAA9356135.1"/>
    <property type="molecule type" value="Genomic_DNA"/>
</dbReference>
<dbReference type="InterPro" id="IPR036736">
    <property type="entry name" value="ACP-like_sf"/>
</dbReference>
<dbReference type="Gene3D" id="1.10.1200.10">
    <property type="entry name" value="ACP-like"/>
    <property type="match status" value="1"/>
</dbReference>
<dbReference type="SUPFAM" id="SSF52777">
    <property type="entry name" value="CoA-dependent acyltransferases"/>
    <property type="match status" value="2"/>
</dbReference>
<dbReference type="NCBIfam" id="TIGR01733">
    <property type="entry name" value="AA-adenyl-dom"/>
    <property type="match status" value="1"/>
</dbReference>